<dbReference type="PANTHER" id="PTHR11319:SF35">
    <property type="entry name" value="OUTER MEMBRANE PROTEIN PMPC-RELATED"/>
    <property type="match status" value="1"/>
</dbReference>
<keyword evidence="2" id="KW-0812">Transmembrane</keyword>
<evidence type="ECO:0000313" key="3">
    <source>
        <dbReference type="EMBL" id="CAI2373803.1"/>
    </source>
</evidence>
<dbReference type="SUPFAM" id="SSF51126">
    <property type="entry name" value="Pectin lyase-like"/>
    <property type="match status" value="2"/>
</dbReference>
<name>A0AAD1XJB8_EUPCR</name>
<dbReference type="InterPro" id="IPR006626">
    <property type="entry name" value="PbH1"/>
</dbReference>
<feature type="transmembrane region" description="Helical" evidence="2">
    <location>
        <begin position="1090"/>
        <end position="1111"/>
    </location>
</feature>
<organism evidence="3 4">
    <name type="scientific">Euplotes crassus</name>
    <dbReference type="NCBI Taxonomy" id="5936"/>
    <lineage>
        <taxon>Eukaryota</taxon>
        <taxon>Sar</taxon>
        <taxon>Alveolata</taxon>
        <taxon>Ciliophora</taxon>
        <taxon>Intramacronucleata</taxon>
        <taxon>Spirotrichea</taxon>
        <taxon>Hypotrichia</taxon>
        <taxon>Euplotida</taxon>
        <taxon>Euplotidae</taxon>
        <taxon>Moneuplotes</taxon>
    </lineage>
</organism>
<dbReference type="CDD" id="cd00185">
    <property type="entry name" value="TNFRSF"/>
    <property type="match status" value="1"/>
</dbReference>
<feature type="transmembrane region" description="Helical" evidence="2">
    <location>
        <begin position="838"/>
        <end position="858"/>
    </location>
</feature>
<feature type="transmembrane region" description="Helical" evidence="2">
    <location>
        <begin position="1132"/>
        <end position="1148"/>
    </location>
</feature>
<keyword evidence="2" id="KW-1133">Transmembrane helix</keyword>
<feature type="transmembrane region" description="Helical" evidence="2">
    <location>
        <begin position="1024"/>
        <end position="1049"/>
    </location>
</feature>
<feature type="transmembrane region" description="Helical" evidence="2">
    <location>
        <begin position="870"/>
        <end position="888"/>
    </location>
</feature>
<feature type="transmembrane region" description="Helical" evidence="2">
    <location>
        <begin position="933"/>
        <end position="961"/>
    </location>
</feature>
<feature type="transmembrane region" description="Helical" evidence="2">
    <location>
        <begin position="1160"/>
        <end position="1184"/>
    </location>
</feature>
<evidence type="ECO:0000313" key="4">
    <source>
        <dbReference type="Proteomes" id="UP001295684"/>
    </source>
</evidence>
<dbReference type="AlphaFoldDB" id="A0AAD1XJB8"/>
<sequence>MPTFVNTPPSTRLINFKNIEFTNSNLLSQISIIRTEGIQYDLDLVLNFDNLTFSDIEFKSKGYLLNLDQQLPSNLTISNSRFMNIKQGIINIASTKVENPDLLASVHLFNITAENIQENEASFLNVEQEGRLFVSDSSFKNMYIYQDGGVLSGGSSNTITVISNSTFENNSALNGGVFNVKEQSVIKIYSCNITSNFAITSGVINVVSNGHFEIYDSLIYNNHANKNPVSQLLDTAETSVISNTKIYLNHAFSKASIISEFSSCSQLCFVNQNFRDYSSSNFLSEMSETHNEYQFSLIFASLSMISATEINQESLVVDSFVSTLEITDTVIRDFTMEAIAIRGVSSTISLTNLSFVNFTVTDQVDYILDTLDSTLSITNSTSIIFRARSSQVNIQGLTYGLIANAIELGVISSCYNSTISGLTSTLSEVLGRSLLRLESSQNISLSNAVLKNTQKSGVRILSSNMISITNMNVLNCQDGVYIESSTVELLQNSSFESNGNSSKINGGALHITNSDVTLSDNIFRQNSAHDGGAISFTCTSTSLCSLSIPSSIFEMNNATERGGAVYYDYKRPTFGQGIKYFKNSAQYGKNIASYAVKIVFEGTSSDVMKLENLAPGITYDETLKFAVKDYDDQVMVLDSQNQISLTAANSTVAEMKGFNVQPLVNGIASFDNFIVHTNPGNQDVIITASSKAIDQIKIRNVFGSPISNNTIEVDTRFCKPGERIVDNICNTCSAGTYSFAWNSTECNQCMDDAICSGGTEINVNPGHWRVSLNSTSVVECINKEACDGGFQNSEIQPTNCATGYQGNLCTKCSVTENDKYQAVGGFVCQKCPNPILNAIRVIFVGFAVFAYFMVLIIVNVRKTSESEISILLRILTNYVQIISLSLSFSTKYPSSLSDILVPAETVGSSSEAFLSFDCFVMDSEIKGPFPSSIFFKIFLLIWLPLIIFLFVTLIWILIYYIKPKWVPNLTRNLVISFVSIVFLLHPKFAQESMNLFRCVKIDEGVMKTRIDTDIDCYSSEHGKWIAILGLPILVIWVTAMPLFALIVMYKKTRVGEESNVVRQYFLILYQGLRLKHFYWEFVNSLRKVCILISFTLPTSAQIMFALGVLLITWRLQDFLEPYKLRQNNEIEIFGINISIITLCCGLIFNQEKTLASLNNILLIIMVIFNILFIIKWLYLLFLTLGTKHAFFRKLAMLMRYIALQRKRDQFLSTEHSKDHTEQLQRIIKNKQFRKKFKRRQRRKKKLLPKGGMKMKLKMKDQASKSRMLRSE</sequence>
<gene>
    <name evidence="3" type="ORF">ECRASSUSDP1_LOCUS15152</name>
</gene>
<evidence type="ECO:0000256" key="1">
    <source>
        <dbReference type="SAM" id="MobiDB-lite"/>
    </source>
</evidence>
<feature type="compositionally biased region" description="Basic and acidic residues" evidence="1">
    <location>
        <begin position="1257"/>
        <end position="1271"/>
    </location>
</feature>
<dbReference type="EMBL" id="CAMPGE010015166">
    <property type="protein sequence ID" value="CAI2373803.1"/>
    <property type="molecule type" value="Genomic_DNA"/>
</dbReference>
<feature type="region of interest" description="Disordered" evidence="1">
    <location>
        <begin position="1238"/>
        <end position="1271"/>
    </location>
</feature>
<dbReference type="SMART" id="SM00710">
    <property type="entry name" value="PbH1"/>
    <property type="match status" value="5"/>
</dbReference>
<dbReference type="InterPro" id="IPR011050">
    <property type="entry name" value="Pectin_lyase_fold/virulence"/>
</dbReference>
<feature type="transmembrane region" description="Helical" evidence="2">
    <location>
        <begin position="973"/>
        <end position="989"/>
    </location>
</feature>
<proteinExistence type="predicted"/>
<evidence type="ECO:0000256" key="2">
    <source>
        <dbReference type="SAM" id="Phobius"/>
    </source>
</evidence>
<feature type="compositionally biased region" description="Basic residues" evidence="1">
    <location>
        <begin position="1238"/>
        <end position="1256"/>
    </location>
</feature>
<protein>
    <submittedName>
        <fullName evidence="3">Uncharacterized protein</fullName>
    </submittedName>
</protein>
<dbReference type="Proteomes" id="UP001295684">
    <property type="component" value="Unassembled WGS sequence"/>
</dbReference>
<accession>A0AAD1XJB8</accession>
<comment type="caution">
    <text evidence="3">The sequence shown here is derived from an EMBL/GenBank/DDBJ whole genome shotgun (WGS) entry which is preliminary data.</text>
</comment>
<keyword evidence="2" id="KW-0472">Membrane</keyword>
<dbReference type="PANTHER" id="PTHR11319">
    <property type="entry name" value="G PROTEIN-COUPLED RECEPTOR-RELATED"/>
    <property type="match status" value="1"/>
</dbReference>
<keyword evidence="4" id="KW-1185">Reference proteome</keyword>
<reference evidence="3" key="1">
    <citation type="submission" date="2023-07" db="EMBL/GenBank/DDBJ databases">
        <authorList>
            <consortium name="AG Swart"/>
            <person name="Singh M."/>
            <person name="Singh A."/>
            <person name="Seah K."/>
            <person name="Emmerich C."/>
        </authorList>
    </citation>
    <scope>NUCLEOTIDE SEQUENCE</scope>
    <source>
        <strain evidence="3">DP1</strain>
    </source>
</reference>